<sequence>MDLHSIGVDREASSSRSPGRRGTHTQTAAVIGFRSGVSGRLSAMAMRPFLGDRGRADPSLPAAAGVYTAAGQTDRMALQMEKYKSGEFQCCGEAECWNTSSRCHFHEVVIGFAGRRRGHLPYKATSGLCY</sequence>
<feature type="compositionally biased region" description="Basic and acidic residues" evidence="1">
    <location>
        <begin position="1"/>
        <end position="13"/>
    </location>
</feature>
<evidence type="ECO:0000256" key="1">
    <source>
        <dbReference type="SAM" id="MobiDB-lite"/>
    </source>
</evidence>
<proteinExistence type="predicted"/>
<dbReference type="AlphaFoldDB" id="A0A4Z2J7I0"/>
<dbReference type="Proteomes" id="UP000314294">
    <property type="component" value="Unassembled WGS sequence"/>
</dbReference>
<keyword evidence="3" id="KW-1185">Reference proteome</keyword>
<reference evidence="2 3" key="1">
    <citation type="submission" date="2019-03" db="EMBL/GenBank/DDBJ databases">
        <title>First draft genome of Liparis tanakae, snailfish: a comprehensive survey of snailfish specific genes.</title>
        <authorList>
            <person name="Kim W."/>
            <person name="Song I."/>
            <person name="Jeong J.-H."/>
            <person name="Kim D."/>
            <person name="Kim S."/>
            <person name="Ryu S."/>
            <person name="Song J.Y."/>
            <person name="Lee S.K."/>
        </authorList>
    </citation>
    <scope>NUCLEOTIDE SEQUENCE [LARGE SCALE GENOMIC DNA]</scope>
    <source>
        <tissue evidence="2">Muscle</tissue>
    </source>
</reference>
<evidence type="ECO:0000313" key="3">
    <source>
        <dbReference type="Proteomes" id="UP000314294"/>
    </source>
</evidence>
<feature type="region of interest" description="Disordered" evidence="1">
    <location>
        <begin position="1"/>
        <end position="26"/>
    </location>
</feature>
<protein>
    <submittedName>
        <fullName evidence="2">Uncharacterized protein</fullName>
    </submittedName>
</protein>
<accession>A0A4Z2J7I0</accession>
<organism evidence="2 3">
    <name type="scientific">Liparis tanakae</name>
    <name type="common">Tanaka's snailfish</name>
    <dbReference type="NCBI Taxonomy" id="230148"/>
    <lineage>
        <taxon>Eukaryota</taxon>
        <taxon>Metazoa</taxon>
        <taxon>Chordata</taxon>
        <taxon>Craniata</taxon>
        <taxon>Vertebrata</taxon>
        <taxon>Euteleostomi</taxon>
        <taxon>Actinopterygii</taxon>
        <taxon>Neopterygii</taxon>
        <taxon>Teleostei</taxon>
        <taxon>Neoteleostei</taxon>
        <taxon>Acanthomorphata</taxon>
        <taxon>Eupercaria</taxon>
        <taxon>Perciformes</taxon>
        <taxon>Cottioidei</taxon>
        <taxon>Cottales</taxon>
        <taxon>Liparidae</taxon>
        <taxon>Liparis</taxon>
    </lineage>
</organism>
<dbReference type="EMBL" id="SRLO01000021">
    <property type="protein sequence ID" value="TNN85392.1"/>
    <property type="molecule type" value="Genomic_DNA"/>
</dbReference>
<comment type="caution">
    <text evidence="2">The sequence shown here is derived from an EMBL/GenBank/DDBJ whole genome shotgun (WGS) entry which is preliminary data.</text>
</comment>
<name>A0A4Z2J7I0_9TELE</name>
<gene>
    <name evidence="2" type="ORF">EYF80_004414</name>
</gene>
<evidence type="ECO:0000313" key="2">
    <source>
        <dbReference type="EMBL" id="TNN85392.1"/>
    </source>
</evidence>